<feature type="region of interest" description="Disordered" evidence="1">
    <location>
        <begin position="600"/>
        <end position="628"/>
    </location>
</feature>
<keyword evidence="3" id="KW-0378">Hydrolase</keyword>
<evidence type="ECO:0000313" key="4">
    <source>
        <dbReference type="Proteomes" id="UP001528912"/>
    </source>
</evidence>
<proteinExistence type="predicted"/>
<dbReference type="EMBL" id="JAROAV010000028">
    <property type="protein sequence ID" value="MDF8264598.1"/>
    <property type="molecule type" value="Genomic_DNA"/>
</dbReference>
<dbReference type="GO" id="GO:0004386">
    <property type="term" value="F:helicase activity"/>
    <property type="evidence" value="ECO:0007669"/>
    <property type="project" value="UniProtKB-KW"/>
</dbReference>
<evidence type="ECO:0000259" key="2">
    <source>
        <dbReference type="Pfam" id="PF13625"/>
    </source>
</evidence>
<name>A0ABT6C7U3_9MICO</name>
<protein>
    <submittedName>
        <fullName evidence="3">Helicase-associated domain-containing protein</fullName>
    </submittedName>
</protein>
<keyword evidence="4" id="KW-1185">Reference proteome</keyword>
<feature type="domain" description="Helicase XPB/Ssl2 N-terminal" evidence="2">
    <location>
        <begin position="453"/>
        <end position="575"/>
    </location>
</feature>
<organism evidence="3 4">
    <name type="scientific">Luteipulveratus flavus</name>
    <dbReference type="NCBI Taxonomy" id="3031728"/>
    <lineage>
        <taxon>Bacteria</taxon>
        <taxon>Bacillati</taxon>
        <taxon>Actinomycetota</taxon>
        <taxon>Actinomycetes</taxon>
        <taxon>Micrococcales</taxon>
        <taxon>Dermacoccaceae</taxon>
        <taxon>Luteipulveratus</taxon>
    </lineage>
</organism>
<dbReference type="Proteomes" id="UP001528912">
    <property type="component" value="Unassembled WGS sequence"/>
</dbReference>
<keyword evidence="3" id="KW-0547">Nucleotide-binding</keyword>
<reference evidence="3 4" key="1">
    <citation type="submission" date="2023-03" db="EMBL/GenBank/DDBJ databases">
        <title>YIM 133296 draft genome.</title>
        <authorList>
            <person name="Xiong L."/>
        </authorList>
    </citation>
    <scope>NUCLEOTIDE SEQUENCE [LARGE SCALE GENOMIC DNA]</scope>
    <source>
        <strain evidence="3 4">YIM 133296</strain>
    </source>
</reference>
<keyword evidence="3" id="KW-0347">Helicase</keyword>
<keyword evidence="3" id="KW-0067">ATP-binding</keyword>
<gene>
    <name evidence="3" type="ORF">P4R38_10120</name>
</gene>
<comment type="caution">
    <text evidence="3">The sequence shown here is derived from an EMBL/GenBank/DDBJ whole genome shotgun (WGS) entry which is preliminary data.</text>
</comment>
<dbReference type="RefSeq" id="WP_277192036.1">
    <property type="nucleotide sequence ID" value="NZ_JAROAV010000028.1"/>
</dbReference>
<sequence>MSEPARSYADDIRARTDIELQGLVRIRPDLARPAPVDVSALAARAATRPSTQRALEQLDARLLRVLEAVLVAGRSGPEAAALLATDEPDLQPALQDLWHRGLLWLSPEGLRPARAIGEVLSHPAHLGPPAAELGVRPPADVAAAVGDLGEAAARVVDRLRWTAPRATFNGPALTAARDELIRAGLMVRVDDTDGLLPREVQLVLRGGRLYEHGLESPATAPPTRPQDEIDAAAGAEVLELLWRVEELARSWESAPPRVLRSGGLSVRDHRLATQTMETDAEQSAFLVEMAAASGLIAHDGALDPVWAPTSAYDDWSTRPPADRWALLAQTWWQTARAPSIVSTGSAGTSVNVLSDLVTWPLMRGRRHDVVRVLADLPEGSAPEIHDVDAHLRWRRPLRLPEGSPTRAEVVLREAAWLGVTGRGALSSAGRALVDGDDVAAAMAKHLPTPIDHVLLQADLTAIAPGPLEDDLDRFMRLAADVESRGGATVFRFTAASVRRALDAGLSAADVLARVRAASRTPVPQPLEYLIGDVARRHGQARVGSVGSYVRSDDETALSTMLADPRLAPLQLRRIAPTVLVSPVSAGTTLDLLRDHDHTPVAETSDGGLVLAPRDAHRSPSRRSGTPPVAVEQVDEAAASALVTALRRREASEAERLLTQSGPRIPETDPGETVSVLQDAAAEQVAVWIGYVDETGATRRALFRPERVDGGRAVGTTDGSPARRTFAIHRITGVAPAR</sequence>
<evidence type="ECO:0000313" key="3">
    <source>
        <dbReference type="EMBL" id="MDF8264598.1"/>
    </source>
</evidence>
<dbReference type="InterPro" id="IPR032830">
    <property type="entry name" value="XPB/Ssl2_N"/>
</dbReference>
<accession>A0ABT6C7U3</accession>
<dbReference type="Pfam" id="PF13625">
    <property type="entry name" value="Helicase_C_3"/>
    <property type="match status" value="1"/>
</dbReference>
<evidence type="ECO:0000256" key="1">
    <source>
        <dbReference type="SAM" id="MobiDB-lite"/>
    </source>
</evidence>